<dbReference type="EMBL" id="CBFW010000269">
    <property type="protein sequence ID" value="CDC75061.1"/>
    <property type="molecule type" value="Genomic_DNA"/>
</dbReference>
<evidence type="ECO:0000313" key="1">
    <source>
        <dbReference type="EMBL" id="CDC75061.1"/>
    </source>
</evidence>
<reference evidence="1" key="1">
    <citation type="submission" date="2012-11" db="EMBL/GenBank/DDBJ databases">
        <title>Dependencies among metagenomic species, viruses, plasmids and units of genetic variation.</title>
        <authorList>
            <person name="Nielsen H.B."/>
            <person name="Almeida M."/>
            <person name="Juncker A.S."/>
            <person name="Rasmussen S."/>
            <person name="Li J."/>
            <person name="Sunagawa S."/>
            <person name="Plichta D."/>
            <person name="Gautier L."/>
            <person name="Le Chatelier E."/>
            <person name="Peletier E."/>
            <person name="Bonde I."/>
            <person name="Nielsen T."/>
            <person name="Manichanh C."/>
            <person name="Arumugam M."/>
            <person name="Batto J."/>
            <person name="Santos M.B.Q.D."/>
            <person name="Blom N."/>
            <person name="Borruel N."/>
            <person name="Burgdorf K.S."/>
            <person name="Boumezbeur F."/>
            <person name="Casellas F."/>
            <person name="Dore J."/>
            <person name="Guarner F."/>
            <person name="Hansen T."/>
            <person name="Hildebrand F."/>
            <person name="Kaas R.S."/>
            <person name="Kennedy S."/>
            <person name="Kristiansen K."/>
            <person name="Kultima J.R."/>
            <person name="Leonard P."/>
            <person name="Levenez F."/>
            <person name="Lund O."/>
            <person name="Moumen B."/>
            <person name="Le Paslier D."/>
            <person name="Pons N."/>
            <person name="Pedersen O."/>
            <person name="Prifti E."/>
            <person name="Qin J."/>
            <person name="Raes J."/>
            <person name="Tap J."/>
            <person name="Tims S."/>
            <person name="Ussery D.W."/>
            <person name="Yamada T."/>
            <person name="MetaHit consortium"/>
            <person name="Renault P."/>
            <person name="Sicheritz-Ponten T."/>
            <person name="Bork P."/>
            <person name="Wang J."/>
            <person name="Brunak S."/>
            <person name="Ehrlich S.D."/>
        </authorList>
    </citation>
    <scope>NUCLEOTIDE SEQUENCE [LARGE SCALE GENOMIC DNA]</scope>
</reference>
<comment type="caution">
    <text evidence="1">The sequence shown here is derived from an EMBL/GenBank/DDBJ whole genome shotgun (WGS) entry which is preliminary data.</text>
</comment>
<accession>R6U4P4</accession>
<proteinExistence type="predicted"/>
<gene>
    <name evidence="1" type="ORF">BN580_01730</name>
</gene>
<name>R6U4P4_9BACT</name>
<dbReference type="Proteomes" id="UP000017938">
    <property type="component" value="Unassembled WGS sequence"/>
</dbReference>
<organism evidence="1 2">
    <name type="scientific">Candidatus Colimorpha enterica</name>
    <dbReference type="NCBI Taxonomy" id="3083063"/>
    <lineage>
        <taxon>Bacteria</taxon>
        <taxon>Pseudomonadati</taxon>
        <taxon>Bacteroidota</taxon>
        <taxon>Bacteroidia</taxon>
        <taxon>Bacteroidales</taxon>
        <taxon>Candidatus Colimorpha</taxon>
    </lineage>
</organism>
<protein>
    <submittedName>
        <fullName evidence="1">Uncharacterized protein</fullName>
    </submittedName>
</protein>
<evidence type="ECO:0000313" key="2">
    <source>
        <dbReference type="Proteomes" id="UP000017938"/>
    </source>
</evidence>
<dbReference type="AlphaFoldDB" id="R6U4P4"/>
<sequence>MTRADLAGVLCVILKILVVQKPVFISDKAVLRNAFRVEGYLELYVASDGVKGREQVGAEDLFRLGVGVDVVINSVSVVGNGFHVSVAVVSGAEAEDREVNSGSALFADEVLKLFGA</sequence>